<dbReference type="OrthoDB" id="21094at2"/>
<evidence type="ECO:0000256" key="5">
    <source>
        <dbReference type="ARBA" id="ARBA00022989"/>
    </source>
</evidence>
<evidence type="ECO:0000256" key="4">
    <source>
        <dbReference type="ARBA" id="ARBA00022692"/>
    </source>
</evidence>
<keyword evidence="9" id="KW-1185">Reference proteome</keyword>
<comment type="subcellular location">
    <subcellularLocation>
        <location evidence="1 7">Cell membrane</location>
        <topology evidence="1 7">Multi-pass membrane protein</topology>
    </subcellularLocation>
</comment>
<dbReference type="Pfam" id="PF01914">
    <property type="entry name" value="MarC"/>
    <property type="match status" value="1"/>
</dbReference>
<dbReference type="RefSeq" id="WP_122102278.1">
    <property type="nucleotide sequence ID" value="NZ_RFLY01000018.1"/>
</dbReference>
<evidence type="ECO:0000256" key="6">
    <source>
        <dbReference type="ARBA" id="ARBA00023136"/>
    </source>
</evidence>
<gene>
    <name evidence="8" type="ORF">EBB59_11405</name>
</gene>
<feature type="transmembrane region" description="Helical" evidence="7">
    <location>
        <begin position="138"/>
        <end position="161"/>
    </location>
</feature>
<dbReference type="AlphaFoldDB" id="A0A3M2HM81"/>
<feature type="transmembrane region" description="Helical" evidence="7">
    <location>
        <begin position="70"/>
        <end position="88"/>
    </location>
</feature>
<evidence type="ECO:0000313" key="8">
    <source>
        <dbReference type="EMBL" id="RMH88680.1"/>
    </source>
</evidence>
<comment type="similarity">
    <text evidence="2 7">Belongs to the UPF0056 (MarC) family.</text>
</comment>
<protein>
    <recommendedName>
        <fullName evidence="7">UPF0056 membrane protein</fullName>
    </recommendedName>
</protein>
<evidence type="ECO:0000256" key="1">
    <source>
        <dbReference type="ARBA" id="ARBA00004651"/>
    </source>
</evidence>
<accession>A0A3M2HM81</accession>
<sequence>MTIASAALLLFIILDPLGNVPVVLSLLRSLPPRRQLTIIARELLIALVVLMLFLWFGKYALEAMHLRQESVAIAGGIVLFVIGIRMIFPPAEGIMGELPGGEPFIVPLAIPMIAGPSGMAAVMLMGTQYPDRMWEWSLALLVAWVGTAVILMSSTLLYKWLGRRVLTAVERLMGMLLVAISVQMFLDGLSGHFGLAGAG</sequence>
<keyword evidence="6 7" id="KW-0472">Membrane</keyword>
<comment type="caution">
    <text evidence="7">Lacks conserved residue(s) required for the propagation of feature annotation.</text>
</comment>
<dbReference type="GO" id="GO:0005886">
    <property type="term" value="C:plasma membrane"/>
    <property type="evidence" value="ECO:0007669"/>
    <property type="project" value="UniProtKB-SubCell"/>
</dbReference>
<keyword evidence="3" id="KW-1003">Cell membrane</keyword>
<dbReference type="EMBL" id="RFLY01000018">
    <property type="protein sequence ID" value="RMH88680.1"/>
    <property type="molecule type" value="Genomic_DNA"/>
</dbReference>
<keyword evidence="5 7" id="KW-1133">Transmembrane helix</keyword>
<evidence type="ECO:0000313" key="9">
    <source>
        <dbReference type="Proteomes" id="UP000275012"/>
    </source>
</evidence>
<evidence type="ECO:0000256" key="2">
    <source>
        <dbReference type="ARBA" id="ARBA00009784"/>
    </source>
</evidence>
<keyword evidence="4 7" id="KW-0812">Transmembrane</keyword>
<dbReference type="PANTHER" id="PTHR33508">
    <property type="entry name" value="UPF0056 MEMBRANE PROTEIN YHCE"/>
    <property type="match status" value="1"/>
</dbReference>
<feature type="transmembrane region" description="Helical" evidence="7">
    <location>
        <begin position="173"/>
        <end position="195"/>
    </location>
</feature>
<evidence type="ECO:0000256" key="7">
    <source>
        <dbReference type="RuleBase" id="RU362048"/>
    </source>
</evidence>
<feature type="transmembrane region" description="Helical" evidence="7">
    <location>
        <begin position="108"/>
        <end position="126"/>
    </location>
</feature>
<reference evidence="8 9" key="1">
    <citation type="submission" date="2018-10" db="EMBL/GenBank/DDBJ databases">
        <title>Proposal of Lysobacter pythonis sp. nov. isolated from royal pythons (Python regius).</title>
        <authorList>
            <person name="Hans-Juergen B."/>
            <person name="Huptas C."/>
            <person name="Sandra B."/>
            <person name="Igor L."/>
            <person name="Joachim S."/>
            <person name="Siegfried S."/>
            <person name="Mareike W."/>
            <person name="Peter K."/>
        </authorList>
    </citation>
    <scope>NUCLEOTIDE SEQUENCE [LARGE SCALE GENOMIC DNA]</scope>
    <source>
        <strain evidence="8 9">4284/11</strain>
    </source>
</reference>
<feature type="transmembrane region" description="Helical" evidence="7">
    <location>
        <begin position="43"/>
        <end position="61"/>
    </location>
</feature>
<organism evidence="8 9">
    <name type="scientific">Solilutibacter pythonis</name>
    <dbReference type="NCBI Taxonomy" id="2483112"/>
    <lineage>
        <taxon>Bacteria</taxon>
        <taxon>Pseudomonadati</taxon>
        <taxon>Pseudomonadota</taxon>
        <taxon>Gammaproteobacteria</taxon>
        <taxon>Lysobacterales</taxon>
        <taxon>Lysobacteraceae</taxon>
        <taxon>Solilutibacter</taxon>
    </lineage>
</organism>
<dbReference type="Proteomes" id="UP000275012">
    <property type="component" value="Unassembled WGS sequence"/>
</dbReference>
<evidence type="ECO:0000256" key="3">
    <source>
        <dbReference type="ARBA" id="ARBA00022475"/>
    </source>
</evidence>
<comment type="caution">
    <text evidence="8">The sequence shown here is derived from an EMBL/GenBank/DDBJ whole genome shotgun (WGS) entry which is preliminary data.</text>
</comment>
<dbReference type="PANTHER" id="PTHR33508:SF10">
    <property type="entry name" value="UPF0056 INNER MEMBRANE PROTEIN YHGN"/>
    <property type="match status" value="1"/>
</dbReference>
<proteinExistence type="inferred from homology"/>
<dbReference type="InterPro" id="IPR002771">
    <property type="entry name" value="Multi_antbiot-R_MarC"/>
</dbReference>
<name>A0A3M2HM81_9GAMM</name>